<dbReference type="InterPro" id="IPR036652">
    <property type="entry name" value="YjeF_N_dom_sf"/>
</dbReference>
<dbReference type="Pfam" id="PF03853">
    <property type="entry name" value="YjeF_N"/>
    <property type="match status" value="2"/>
</dbReference>
<evidence type="ECO:0000256" key="2">
    <source>
        <dbReference type="ARBA" id="ARBA00000909"/>
    </source>
</evidence>
<evidence type="ECO:0000259" key="21">
    <source>
        <dbReference type="PROSITE" id="PS51385"/>
    </source>
</evidence>
<evidence type="ECO:0000256" key="13">
    <source>
        <dbReference type="ARBA" id="ARBA00023268"/>
    </source>
</evidence>
<dbReference type="PIRSF" id="PIRSF017184">
    <property type="entry name" value="Nnr"/>
    <property type="match status" value="1"/>
</dbReference>
<keyword evidence="11 18" id="KW-0413">Isomerase</keyword>
<dbReference type="Pfam" id="PF01256">
    <property type="entry name" value="Carb_kinase"/>
    <property type="match status" value="1"/>
</dbReference>
<keyword evidence="23" id="KW-1185">Reference proteome</keyword>
<dbReference type="InterPro" id="IPR030677">
    <property type="entry name" value="Nnr"/>
</dbReference>
<reference evidence="22 23" key="1">
    <citation type="submission" date="2020-08" db="EMBL/GenBank/DDBJ databases">
        <title>Genomic Encyclopedia of Type Strains, Phase IV (KMG-IV): sequencing the most valuable type-strain genomes for metagenomic binning, comparative biology and taxonomic classification.</title>
        <authorList>
            <person name="Goeker M."/>
        </authorList>
    </citation>
    <scope>NUCLEOTIDE SEQUENCE [LARGE SCALE GENOMIC DNA]</scope>
    <source>
        <strain evidence="22 23">DSM 102238</strain>
    </source>
</reference>
<feature type="binding site" evidence="18">
    <location>
        <position position="67"/>
    </location>
    <ligand>
        <name>K(+)</name>
        <dbReference type="ChEBI" id="CHEBI:29103"/>
    </ligand>
</feature>
<keyword evidence="9 18" id="KW-0630">Potassium</keyword>
<dbReference type="SUPFAM" id="SSF64153">
    <property type="entry name" value="YjeF N-terminal domain-like"/>
    <property type="match status" value="1"/>
</dbReference>
<dbReference type="CDD" id="cd01171">
    <property type="entry name" value="YXKO-related"/>
    <property type="match status" value="1"/>
</dbReference>
<dbReference type="EMBL" id="JACIEK010000019">
    <property type="protein sequence ID" value="MBB4000358.1"/>
    <property type="molecule type" value="Genomic_DNA"/>
</dbReference>
<feature type="binding site" evidence="17">
    <location>
        <begin position="405"/>
        <end position="409"/>
    </location>
    <ligand>
        <name>AMP</name>
        <dbReference type="ChEBI" id="CHEBI:456215"/>
    </ligand>
</feature>
<feature type="binding site" evidence="18">
    <location>
        <position position="145"/>
    </location>
    <ligand>
        <name>(6S)-NADPHX</name>
        <dbReference type="ChEBI" id="CHEBI:64076"/>
    </ligand>
</feature>
<dbReference type="NCBIfam" id="TIGR00196">
    <property type="entry name" value="yjeF_cterm"/>
    <property type="match status" value="1"/>
</dbReference>
<dbReference type="SUPFAM" id="SSF53613">
    <property type="entry name" value="Ribokinase-like"/>
    <property type="match status" value="1"/>
</dbReference>
<evidence type="ECO:0000259" key="20">
    <source>
        <dbReference type="PROSITE" id="PS51383"/>
    </source>
</evidence>
<dbReference type="GO" id="GO:0052856">
    <property type="term" value="F:NAD(P)HX epimerase activity"/>
    <property type="evidence" value="ECO:0007669"/>
    <property type="project" value="UniProtKB-UniRule"/>
</dbReference>
<dbReference type="Gene3D" id="3.40.1190.20">
    <property type="match status" value="1"/>
</dbReference>
<comment type="function">
    <text evidence="14 19">Bifunctional enzyme that catalyzes the epimerization of the S- and R-forms of NAD(P)HX and the dehydration of the S-form of NAD(P)HX at the expense of ADP, which is converted to AMP. This allows the repair of both epimers of NAD(P)HX, a damaged form of NAD(P)H that is a result of enzymatic or heat-dependent hydration.</text>
</comment>
<evidence type="ECO:0000256" key="12">
    <source>
        <dbReference type="ARBA" id="ARBA00023239"/>
    </source>
</evidence>
<comment type="function">
    <text evidence="17">Catalyzes the dehydration of the S-form of NAD(P)HX at the expense of ADP, which is converted to AMP. Together with NAD(P)HX epimerase, which catalyzes the epimerization of the S- and R-forms, the enzyme allows the repair of both epimers of NAD(P)HX, a damaged form of NAD(P)H that is a result of enzymatic or heat-dependent hydration.</text>
</comment>
<evidence type="ECO:0000256" key="10">
    <source>
        <dbReference type="ARBA" id="ARBA00023027"/>
    </source>
</evidence>
<keyword evidence="8 17" id="KW-0521">NADP</keyword>
<dbReference type="PANTHER" id="PTHR12592">
    <property type="entry name" value="ATP-DEPENDENT (S)-NAD(P)H-HYDRATE DEHYDRATASE FAMILY MEMBER"/>
    <property type="match status" value="1"/>
</dbReference>
<feature type="binding site" evidence="18">
    <location>
        <begin position="66"/>
        <end position="70"/>
    </location>
    <ligand>
        <name>(6S)-NADPHX</name>
        <dbReference type="ChEBI" id="CHEBI:64076"/>
    </ligand>
</feature>
<comment type="catalytic activity">
    <reaction evidence="1 18 19">
        <text>(6R)-NADHX = (6S)-NADHX</text>
        <dbReference type="Rhea" id="RHEA:32215"/>
        <dbReference type="ChEBI" id="CHEBI:64074"/>
        <dbReference type="ChEBI" id="CHEBI:64075"/>
        <dbReference type="EC" id="5.1.99.6"/>
    </reaction>
</comment>
<evidence type="ECO:0000256" key="18">
    <source>
        <dbReference type="HAMAP-Rule" id="MF_01966"/>
    </source>
</evidence>
<dbReference type="InterPro" id="IPR017953">
    <property type="entry name" value="Carbohydrate_kinase_pred_CS"/>
</dbReference>
<dbReference type="GO" id="GO:0046496">
    <property type="term" value="P:nicotinamide nucleotide metabolic process"/>
    <property type="evidence" value="ECO:0007669"/>
    <property type="project" value="UniProtKB-UniRule"/>
</dbReference>
<evidence type="ECO:0000256" key="11">
    <source>
        <dbReference type="ARBA" id="ARBA00023235"/>
    </source>
</evidence>
<comment type="catalytic activity">
    <reaction evidence="15 17 19">
        <text>(6S)-NADHX + ADP = AMP + phosphate + NADH + H(+)</text>
        <dbReference type="Rhea" id="RHEA:32223"/>
        <dbReference type="ChEBI" id="CHEBI:15378"/>
        <dbReference type="ChEBI" id="CHEBI:43474"/>
        <dbReference type="ChEBI" id="CHEBI:57945"/>
        <dbReference type="ChEBI" id="CHEBI:64074"/>
        <dbReference type="ChEBI" id="CHEBI:456215"/>
        <dbReference type="ChEBI" id="CHEBI:456216"/>
        <dbReference type="EC" id="4.2.1.136"/>
    </reaction>
</comment>
<accession>A0A7W6H8H6</accession>
<name>A0A7W6H8H6_9HYPH</name>
<dbReference type="EC" id="4.2.1.136" evidence="19"/>
<dbReference type="InterPro" id="IPR029056">
    <property type="entry name" value="Ribokinase-like"/>
</dbReference>
<dbReference type="PANTHER" id="PTHR12592:SF0">
    <property type="entry name" value="ATP-DEPENDENT (S)-NAD(P)H-HYDRATE DEHYDRATASE"/>
    <property type="match status" value="1"/>
</dbReference>
<dbReference type="HAMAP" id="MF_01966">
    <property type="entry name" value="NADHX_epimerase"/>
    <property type="match status" value="1"/>
</dbReference>
<evidence type="ECO:0000256" key="16">
    <source>
        <dbReference type="ARBA" id="ARBA00049209"/>
    </source>
</evidence>
<evidence type="ECO:0000256" key="15">
    <source>
        <dbReference type="ARBA" id="ARBA00048238"/>
    </source>
</evidence>
<feature type="binding site" evidence="18">
    <location>
        <position position="112"/>
    </location>
    <ligand>
        <name>K(+)</name>
        <dbReference type="ChEBI" id="CHEBI:29103"/>
    </ligand>
</feature>
<keyword evidence="13" id="KW-0511">Multifunctional enzyme</keyword>
<keyword evidence="7 17" id="KW-0067">ATP-binding</keyword>
<keyword evidence="6 17" id="KW-0547">Nucleotide-binding</keyword>
<feature type="binding site" evidence="17">
    <location>
        <position position="434"/>
    </location>
    <ligand>
        <name>AMP</name>
        <dbReference type="ChEBI" id="CHEBI:456215"/>
    </ligand>
</feature>
<evidence type="ECO:0000256" key="1">
    <source>
        <dbReference type="ARBA" id="ARBA00000013"/>
    </source>
</evidence>
<dbReference type="EC" id="5.1.99.6" evidence="19"/>
<gene>
    <name evidence="17" type="primary">nnrD</name>
    <name evidence="18" type="synonym">nnrE</name>
    <name evidence="22" type="ORF">GGR04_004235</name>
</gene>
<dbReference type="GO" id="GO:0046872">
    <property type="term" value="F:metal ion binding"/>
    <property type="evidence" value="ECO:0007669"/>
    <property type="project" value="UniProtKB-UniRule"/>
</dbReference>
<comment type="similarity">
    <text evidence="18">Belongs to the NnrE/AIBP family.</text>
</comment>
<evidence type="ECO:0000256" key="6">
    <source>
        <dbReference type="ARBA" id="ARBA00022741"/>
    </source>
</evidence>
<dbReference type="GO" id="GO:0005524">
    <property type="term" value="F:ATP binding"/>
    <property type="evidence" value="ECO:0007669"/>
    <property type="project" value="UniProtKB-UniRule"/>
</dbReference>
<dbReference type="PROSITE" id="PS51383">
    <property type="entry name" value="YJEF_C_3"/>
    <property type="match status" value="1"/>
</dbReference>
<protein>
    <recommendedName>
        <fullName evidence="19">Bifunctional NAD(P)H-hydrate repair enzyme</fullName>
    </recommendedName>
    <alternativeName>
        <fullName evidence="19">Nicotinamide nucleotide repair protein</fullName>
    </alternativeName>
    <domain>
        <recommendedName>
            <fullName evidence="19">ADP-dependent (S)-NAD(P)H-hydrate dehydratase</fullName>
            <ecNumber evidence="19">4.2.1.136</ecNumber>
        </recommendedName>
        <alternativeName>
            <fullName evidence="19">ADP-dependent NAD(P)HX dehydratase</fullName>
        </alternativeName>
    </domain>
    <domain>
        <recommendedName>
            <fullName evidence="19">NAD(P)H-hydrate epimerase</fullName>
            <ecNumber evidence="19">5.1.99.6</ecNumber>
        </recommendedName>
    </domain>
</protein>
<evidence type="ECO:0000256" key="4">
    <source>
        <dbReference type="ARBA" id="ARBA00009524"/>
    </source>
</evidence>
<feature type="binding site" evidence="17">
    <location>
        <position position="368"/>
    </location>
    <ligand>
        <name>(6S)-NADPHX</name>
        <dbReference type="ChEBI" id="CHEBI:64076"/>
    </ligand>
</feature>
<comment type="similarity">
    <text evidence="3 19">In the N-terminal section; belongs to the NnrE/AIBP family.</text>
</comment>
<feature type="domain" description="YjeF C-terminal" evidence="20">
    <location>
        <begin position="215"/>
        <end position="489"/>
    </location>
</feature>
<organism evidence="22 23">
    <name type="scientific">Aureimonas pseudogalii</name>
    <dbReference type="NCBI Taxonomy" id="1744844"/>
    <lineage>
        <taxon>Bacteria</taxon>
        <taxon>Pseudomonadati</taxon>
        <taxon>Pseudomonadota</taxon>
        <taxon>Alphaproteobacteria</taxon>
        <taxon>Hyphomicrobiales</taxon>
        <taxon>Aurantimonadaceae</taxon>
        <taxon>Aureimonas</taxon>
    </lineage>
</organism>
<feature type="binding site" evidence="17">
    <location>
        <position position="250"/>
    </location>
    <ligand>
        <name>(6S)-NADPHX</name>
        <dbReference type="ChEBI" id="CHEBI:64076"/>
    </ligand>
</feature>
<evidence type="ECO:0000256" key="3">
    <source>
        <dbReference type="ARBA" id="ARBA00006001"/>
    </source>
</evidence>
<comment type="caution">
    <text evidence="22">The sequence shown here is derived from an EMBL/GenBank/DDBJ whole genome shotgun (WGS) entry which is preliminary data.</text>
</comment>
<feature type="binding site" evidence="17">
    <location>
        <position position="313"/>
    </location>
    <ligand>
        <name>(6S)-NADPHX</name>
        <dbReference type="ChEBI" id="CHEBI:64076"/>
    </ligand>
</feature>
<evidence type="ECO:0000256" key="7">
    <source>
        <dbReference type="ARBA" id="ARBA00022840"/>
    </source>
</evidence>
<dbReference type="AlphaFoldDB" id="A0A7W6H8H6"/>
<comment type="caution">
    <text evidence="18">Lacks conserved residue(s) required for the propagation of feature annotation.</text>
</comment>
<evidence type="ECO:0000256" key="14">
    <source>
        <dbReference type="ARBA" id="ARBA00025153"/>
    </source>
</evidence>
<comment type="similarity">
    <text evidence="4 19">In the C-terminal section; belongs to the NnrD/CARKD family.</text>
</comment>
<dbReference type="RefSeq" id="WP_183202137.1">
    <property type="nucleotide sequence ID" value="NZ_JACIEK010000019.1"/>
</dbReference>
<proteinExistence type="inferred from homology"/>
<comment type="similarity">
    <text evidence="17">Belongs to the NnrD/CARKD family.</text>
</comment>
<comment type="cofactor">
    <cofactor evidence="18 19">
        <name>K(+)</name>
        <dbReference type="ChEBI" id="CHEBI:29103"/>
    </cofactor>
    <text evidence="18 19">Binds 1 potassium ion per subunit.</text>
</comment>
<comment type="catalytic activity">
    <reaction evidence="16 17 19">
        <text>(6S)-NADPHX + ADP = AMP + phosphate + NADPH + H(+)</text>
        <dbReference type="Rhea" id="RHEA:32235"/>
        <dbReference type="ChEBI" id="CHEBI:15378"/>
        <dbReference type="ChEBI" id="CHEBI:43474"/>
        <dbReference type="ChEBI" id="CHEBI:57783"/>
        <dbReference type="ChEBI" id="CHEBI:64076"/>
        <dbReference type="ChEBI" id="CHEBI:456215"/>
        <dbReference type="ChEBI" id="CHEBI:456216"/>
        <dbReference type="EC" id="4.2.1.136"/>
    </reaction>
</comment>
<comment type="catalytic activity">
    <reaction evidence="2 18 19">
        <text>(6R)-NADPHX = (6S)-NADPHX</text>
        <dbReference type="Rhea" id="RHEA:32227"/>
        <dbReference type="ChEBI" id="CHEBI:64076"/>
        <dbReference type="ChEBI" id="CHEBI:64077"/>
        <dbReference type="EC" id="5.1.99.6"/>
    </reaction>
</comment>
<evidence type="ECO:0000256" key="19">
    <source>
        <dbReference type="PIRNR" id="PIRNR017184"/>
    </source>
</evidence>
<feature type="binding site" evidence="18">
    <location>
        <position position="148"/>
    </location>
    <ligand>
        <name>K(+)</name>
        <dbReference type="ChEBI" id="CHEBI:29103"/>
    </ligand>
</feature>
<dbReference type="HAMAP" id="MF_01965">
    <property type="entry name" value="NADHX_dehydratase"/>
    <property type="match status" value="1"/>
</dbReference>
<comment type="function">
    <text evidence="18">Catalyzes the epimerization of the S- and R-forms of NAD(P)HX, a damaged form of NAD(P)H that is a result of enzymatic or heat-dependent hydration. This is a prerequisite for the S-specific NAD(P)H-hydrate dehydratase to allow the repair of both epimers of NAD(P)HX.</text>
</comment>
<evidence type="ECO:0000256" key="8">
    <source>
        <dbReference type="ARBA" id="ARBA00022857"/>
    </source>
</evidence>
<evidence type="ECO:0000313" key="22">
    <source>
        <dbReference type="EMBL" id="MBB4000358.1"/>
    </source>
</evidence>
<dbReference type="GO" id="GO:0052855">
    <property type="term" value="F:ADP-dependent NAD(P)H-hydrate dehydratase activity"/>
    <property type="evidence" value="ECO:0007669"/>
    <property type="project" value="UniProtKB-UniRule"/>
</dbReference>
<evidence type="ECO:0000256" key="17">
    <source>
        <dbReference type="HAMAP-Rule" id="MF_01965"/>
    </source>
</evidence>
<dbReference type="InterPro" id="IPR000631">
    <property type="entry name" value="CARKD"/>
</dbReference>
<feature type="binding site" evidence="18">
    <location>
        <begin position="116"/>
        <end position="122"/>
    </location>
    <ligand>
        <name>(6S)-NADPHX</name>
        <dbReference type="ChEBI" id="CHEBI:64076"/>
    </ligand>
</feature>
<comment type="subunit">
    <text evidence="17">Homotetramer.</text>
</comment>
<dbReference type="GO" id="GO:0110051">
    <property type="term" value="P:metabolite repair"/>
    <property type="evidence" value="ECO:0007669"/>
    <property type="project" value="TreeGrafter"/>
</dbReference>
<dbReference type="Gene3D" id="3.40.50.10260">
    <property type="entry name" value="YjeF N-terminal domain"/>
    <property type="match status" value="1"/>
</dbReference>
<dbReference type="PROSITE" id="PS51385">
    <property type="entry name" value="YJEF_N"/>
    <property type="match status" value="1"/>
</dbReference>
<keyword evidence="5 18" id="KW-0479">Metal-binding</keyword>
<dbReference type="PROSITE" id="PS01050">
    <property type="entry name" value="YJEF_C_2"/>
    <property type="match status" value="1"/>
</dbReference>
<keyword evidence="10 17" id="KW-0520">NAD</keyword>
<evidence type="ECO:0000313" key="23">
    <source>
        <dbReference type="Proteomes" id="UP000542776"/>
    </source>
</evidence>
<evidence type="ECO:0000256" key="5">
    <source>
        <dbReference type="ARBA" id="ARBA00022723"/>
    </source>
</evidence>
<evidence type="ECO:0000256" key="9">
    <source>
        <dbReference type="ARBA" id="ARBA00022958"/>
    </source>
</evidence>
<dbReference type="Proteomes" id="UP000542776">
    <property type="component" value="Unassembled WGS sequence"/>
</dbReference>
<dbReference type="InterPro" id="IPR004443">
    <property type="entry name" value="YjeF_N_dom"/>
</dbReference>
<comment type="cofactor">
    <cofactor evidence="17">
        <name>Mg(2+)</name>
        <dbReference type="ChEBI" id="CHEBI:18420"/>
    </cofactor>
</comment>
<feature type="binding site" evidence="17">
    <location>
        <position position="435"/>
    </location>
    <ligand>
        <name>(6S)-NADPHX</name>
        <dbReference type="ChEBI" id="CHEBI:64076"/>
    </ligand>
</feature>
<sequence length="491" mass="50477">MSRERLTSRHLRLFDSQEMAVADRAAVRDGRSFGELVAAAGRAVAAAVRQHAPPMQRIAVLAGPGNNGADARVAAADLIEGGWSAEVYAVAADAAARPIAFFDPAPYDFVVDGLFGAGLSRTLDGEVADAVNRLNDSRVPVLSIDIPSGVSADSGAVLGVAVKADVCITFERRKPGHLLMPGRALCGTVHVASIGLPDAALDEAVAGRPSLFANEPPLWLSQLSRPGSSGHKFDRGHATVFSGGATQTGAARLSATAALRAGAGLVTVASPPSAVLVNAAHLTAVMLKSCGGDGEVDALLQDSRRNAFVLGPGFGIGPRACSFVSLILRAGRRLVLDADGITSFADKPNLLFELDPADGDPKLVLTPHEGEFARLFPDLATLVDLPKFERARRAAVRSGAVLVMKGADTVIASPDGRAAINAVGTPWLATAGSGDVLSGIVAAQLAQGVPAFEAACAGVWIHGRAAEYFGPGLIAEDLPGLIPRVLAELFA</sequence>
<feature type="domain" description="YjeF N-terminal" evidence="21">
    <location>
        <begin position="19"/>
        <end position="202"/>
    </location>
</feature>
<keyword evidence="12 17" id="KW-0456">Lyase</keyword>